<feature type="compositionally biased region" description="Basic and acidic residues" evidence="6">
    <location>
        <begin position="855"/>
        <end position="865"/>
    </location>
</feature>
<dbReference type="EMBL" id="JOJR01000316">
    <property type="protein sequence ID" value="RCN39863.1"/>
    <property type="molecule type" value="Genomic_DNA"/>
</dbReference>
<feature type="region of interest" description="Disordered" evidence="6">
    <location>
        <begin position="846"/>
        <end position="890"/>
    </location>
</feature>
<evidence type="ECO:0000313" key="8">
    <source>
        <dbReference type="EMBL" id="RCN39863.1"/>
    </source>
</evidence>
<dbReference type="GO" id="GO:0070139">
    <property type="term" value="F:SUMO-specific endopeptidase activity"/>
    <property type="evidence" value="ECO:0007669"/>
    <property type="project" value="TreeGrafter"/>
</dbReference>
<dbReference type="Gene3D" id="1.10.418.20">
    <property type="match status" value="1"/>
</dbReference>
<dbReference type="InterPro" id="IPR003653">
    <property type="entry name" value="Peptidase_C48_C"/>
</dbReference>
<evidence type="ECO:0000256" key="6">
    <source>
        <dbReference type="SAM" id="MobiDB-lite"/>
    </source>
</evidence>
<keyword evidence="3 8" id="KW-0645">Protease</keyword>
<keyword evidence="2" id="KW-0597">Phosphoprotein</keyword>
<dbReference type="Gene3D" id="3.30.310.130">
    <property type="entry name" value="Ubiquitin-related"/>
    <property type="match status" value="1"/>
</dbReference>
<name>A0A368G618_ANCCA</name>
<dbReference type="AlphaFoldDB" id="A0A368G618"/>
<dbReference type="Proteomes" id="UP000252519">
    <property type="component" value="Unassembled WGS sequence"/>
</dbReference>
<comment type="caution">
    <text evidence="8">The sequence shown here is derived from an EMBL/GenBank/DDBJ whole genome shotgun (WGS) entry which is preliminary data.</text>
</comment>
<dbReference type="Pfam" id="PF02902">
    <property type="entry name" value="Peptidase_C48"/>
    <property type="match status" value="1"/>
</dbReference>
<reference evidence="8 9" key="1">
    <citation type="submission" date="2014-10" db="EMBL/GenBank/DDBJ databases">
        <title>Draft genome of the hookworm Ancylostoma caninum.</title>
        <authorList>
            <person name="Mitreva M."/>
        </authorList>
    </citation>
    <scope>NUCLEOTIDE SEQUENCE [LARGE SCALE GENOMIC DNA]</scope>
    <source>
        <strain evidence="8 9">Baltimore</strain>
    </source>
</reference>
<dbReference type="SUPFAM" id="SSF54001">
    <property type="entry name" value="Cysteine proteinases"/>
    <property type="match status" value="1"/>
</dbReference>
<dbReference type="GO" id="GO:0016926">
    <property type="term" value="P:protein desumoylation"/>
    <property type="evidence" value="ECO:0007669"/>
    <property type="project" value="TreeGrafter"/>
</dbReference>
<protein>
    <submittedName>
        <fullName evidence="8">Ulp1 protease family, catalytic domain protein</fullName>
    </submittedName>
</protein>
<organism evidence="8 9">
    <name type="scientific">Ancylostoma caninum</name>
    <name type="common">Dog hookworm</name>
    <dbReference type="NCBI Taxonomy" id="29170"/>
    <lineage>
        <taxon>Eukaryota</taxon>
        <taxon>Metazoa</taxon>
        <taxon>Ecdysozoa</taxon>
        <taxon>Nematoda</taxon>
        <taxon>Chromadorea</taxon>
        <taxon>Rhabditida</taxon>
        <taxon>Rhabditina</taxon>
        <taxon>Rhabditomorpha</taxon>
        <taxon>Strongyloidea</taxon>
        <taxon>Ancylostomatidae</taxon>
        <taxon>Ancylostomatinae</taxon>
        <taxon>Ancylostoma</taxon>
    </lineage>
</organism>
<evidence type="ECO:0000313" key="9">
    <source>
        <dbReference type="Proteomes" id="UP000252519"/>
    </source>
</evidence>
<dbReference type="PANTHER" id="PTHR46896">
    <property type="entry name" value="SENTRIN-SPECIFIC PROTEASE"/>
    <property type="match status" value="1"/>
</dbReference>
<sequence>MAQFDQNIPLQDSANFFCVLPLQALHGPVELVIPTTGRDLVFRTSGKKVLKSCGPFIEMYIFVIRVFFQNRGCIVMLLYTASGEKSSIEIPFVHIEGFAVLTNGNKPAISMHLSEFAAKNLALRLGTRDKIEHIMRSFGEGCDLALRKLVFVLQPYKDDMFVQVGTDNPQFYGIEQLYKRIDVWVRFIRNRDQLAKEQRQAVRNCYTPTLTTSTNFLVSHTPEEWLELLRSIHLFLNPDSDCDTAPYRYRPPDPRPVHPHKLKIPKLVSKSEMELFTEEVDSNGQLNRRIRQQAYENGQSPGVVIDASNNAHGEYYDQRYTNEYQPVQVGITKQNVSHIVPMKGRNFNPSNARAYAEIPSAATVQHAVTTMQPSQWQIVQQGTVMQIQAPNAQSQYVVATGAHGTSLRGQPVVVQTTSQRAPVVYQVSPSGHQAALIRQATPDKTKVTAPGTQLLIVNHGSPGRITSVVSTPQPTLTALKRPVRSARLRKEVETIALDDDDEACEAKASSSSGGNEGDENGNGHQGNGEPSEKKARLDENIRDEVLLVFPPGESGAVSLHFEDLRVLAHGEMLNDNIIEFYLKYIRAKLVEEEQRDKVFVFNTFFYQKLTEKQPSISILNKNHRSSVGRFEWIKRNFSKVKSWTKKVDIFNMDYIVLPINDEMHWYLVIIVKPALAVVTKRTEDVDQARKRGSFRENPDTFIVVLDSLPDPNDVKRKCVLDILRDYLECELADKRGTQEELYLDRTRIGALYPAGVPHQENYVDCGLYLLQFAEAFLMKPPTGKMLKQGVRWKDWYPWFDHSMFFMREKISRRLKGLCSAKAWQRLEAYEHQQGRGVSVETATLVIDRARRPRRHSETRLHEPHPRARKRTHSEPPNIKKCAPPAPRMVP</sequence>
<gene>
    <name evidence="8" type="ORF">ANCCAN_14204</name>
</gene>
<evidence type="ECO:0000256" key="1">
    <source>
        <dbReference type="ARBA" id="ARBA00005234"/>
    </source>
</evidence>
<evidence type="ECO:0000259" key="7">
    <source>
        <dbReference type="PROSITE" id="PS50600"/>
    </source>
</evidence>
<dbReference type="GO" id="GO:0005634">
    <property type="term" value="C:nucleus"/>
    <property type="evidence" value="ECO:0007669"/>
    <property type="project" value="TreeGrafter"/>
</dbReference>
<keyword evidence="5" id="KW-0378">Hydrolase</keyword>
<dbReference type="GO" id="GO:0006508">
    <property type="term" value="P:proteolysis"/>
    <property type="evidence" value="ECO:0007669"/>
    <property type="project" value="UniProtKB-KW"/>
</dbReference>
<comment type="similarity">
    <text evidence="1">Belongs to the peptidase C48 family.</text>
</comment>
<feature type="region of interest" description="Disordered" evidence="6">
    <location>
        <begin position="499"/>
        <end position="536"/>
    </location>
</feature>
<dbReference type="GO" id="GO:0005737">
    <property type="term" value="C:cytoplasm"/>
    <property type="evidence" value="ECO:0007669"/>
    <property type="project" value="TreeGrafter"/>
</dbReference>
<evidence type="ECO:0000256" key="3">
    <source>
        <dbReference type="ARBA" id="ARBA00022670"/>
    </source>
</evidence>
<evidence type="ECO:0000256" key="2">
    <source>
        <dbReference type="ARBA" id="ARBA00022553"/>
    </source>
</evidence>
<feature type="domain" description="Ubiquitin-like protease family profile" evidence="7">
    <location>
        <begin position="557"/>
        <end position="776"/>
    </location>
</feature>
<accession>A0A368G618</accession>
<dbReference type="InterPro" id="IPR038765">
    <property type="entry name" value="Papain-like_cys_pep_sf"/>
</dbReference>
<keyword evidence="4" id="KW-0833">Ubl conjugation pathway</keyword>
<dbReference type="OrthoDB" id="442460at2759"/>
<evidence type="ECO:0000256" key="5">
    <source>
        <dbReference type="ARBA" id="ARBA00022801"/>
    </source>
</evidence>
<dbReference type="InterPro" id="IPR051947">
    <property type="entry name" value="Sentrin-specific_protease"/>
</dbReference>
<evidence type="ECO:0000256" key="4">
    <source>
        <dbReference type="ARBA" id="ARBA00022786"/>
    </source>
</evidence>
<dbReference type="PROSITE" id="PS50600">
    <property type="entry name" value="ULP_PROTEASE"/>
    <property type="match status" value="1"/>
</dbReference>
<keyword evidence="9" id="KW-1185">Reference proteome</keyword>
<dbReference type="STRING" id="29170.A0A368G618"/>
<dbReference type="PANTHER" id="PTHR46896:SF3">
    <property type="entry name" value="FI06413P-RELATED"/>
    <property type="match status" value="1"/>
</dbReference>
<proteinExistence type="inferred from homology"/>